<organism evidence="1 2">
    <name type="scientific">Phaeocystis globosa virus PgV-16T</name>
    <dbReference type="NCBI Taxonomy" id="3071227"/>
    <lineage>
        <taxon>Viruses</taxon>
        <taxon>Varidnaviria</taxon>
        <taxon>Bamfordvirae</taxon>
        <taxon>Nucleocytoviricota</taxon>
        <taxon>Megaviricetes</taxon>
        <taxon>Imitervirales</taxon>
        <taxon>Mesomimiviridae</taxon>
        <taxon>Tethysvirus</taxon>
        <taxon>Tethysvirus hollandense</taxon>
    </lineage>
</organism>
<reference evidence="1 2" key="1">
    <citation type="journal article" date="2013" name="Proc. Natl. Acad. Sci. U.S.A.">
        <title>Genome of Phaeocystis globosa virus PgV-16T highlights the common ancestry of the largest known DNA viruses infecting eukaryotes.</title>
        <authorList>
            <person name="Santini S."/>
            <person name="Jeudy S."/>
            <person name="Bartoli J."/>
            <person name="Poirot O."/>
            <person name="Lescot M."/>
            <person name="Abergel C."/>
            <person name="Barbe V."/>
            <person name="Wommack K.E."/>
            <person name="Noordeloos A.A."/>
            <person name="Brussaard C.P."/>
            <person name="Claverie J.M."/>
        </authorList>
    </citation>
    <scope>NUCLEOTIDE SEQUENCE [LARGE SCALE GENOMIC DNA]</scope>
    <source>
        <strain evidence="1 2">16T</strain>
    </source>
</reference>
<proteinExistence type="predicted"/>
<accession>A0AC59EX62</accession>
<gene>
    <name evidence="1" type="ORF">PGCG_00240</name>
</gene>
<keyword evidence="2" id="KW-1185">Reference proteome</keyword>
<name>A0AC59EX62_9VIRU</name>
<evidence type="ECO:0000313" key="2">
    <source>
        <dbReference type="Proteomes" id="UP000204225"/>
    </source>
</evidence>
<dbReference type="EMBL" id="KC662249">
    <property type="protein sequence ID" value="AGM15551.1"/>
    <property type="molecule type" value="Genomic_DNA"/>
</dbReference>
<evidence type="ECO:0000313" key="1">
    <source>
        <dbReference type="EMBL" id="AGM15551.1"/>
    </source>
</evidence>
<dbReference type="Proteomes" id="UP000204225">
    <property type="component" value="Segment"/>
</dbReference>
<protein>
    <submittedName>
        <fullName evidence="1">NUDIX-like hydrolase</fullName>
    </submittedName>
</protein>
<sequence length="267" mass="31696">MNTNKKSVFCNNCSKLGHLFHQCKIPITSVGVIAIRRNKNITETLLIRRKDSLSFVDFMRGKYNIDDKQYLINLFDKMTVSERDFILSNDFDVLWNYLWGENITSQYKNEEKSSKYKFKQLLGGIKSNNDTYNLEDIINLTTQKYIEPEWGFPKGRRNYQERDLPCGLREFEEETGYDKSQIIQISNILPLEEIFTGSNYKSYKHKYYIGLINNTDEPKNTFQVSEISKLEWVDINQAEKYIRDYSVEKKKVLIELNKLLKTYKLYI</sequence>